<dbReference type="PANTHER" id="PTHR42697">
    <property type="entry name" value="ENDONUCLEASE 8"/>
    <property type="match status" value="1"/>
</dbReference>
<dbReference type="InterPro" id="IPR035937">
    <property type="entry name" value="FPG_N"/>
</dbReference>
<dbReference type="AlphaFoldDB" id="A0A849A774"/>
<evidence type="ECO:0000256" key="5">
    <source>
        <dbReference type="ARBA" id="ARBA00022771"/>
    </source>
</evidence>
<dbReference type="Gene3D" id="1.10.8.50">
    <property type="match status" value="1"/>
</dbReference>
<feature type="domain" description="FPG-type" evidence="16">
    <location>
        <begin position="242"/>
        <end position="280"/>
    </location>
</feature>
<gene>
    <name evidence="18" type="ORF">HKD39_04365</name>
</gene>
<dbReference type="PROSITE" id="PS01242">
    <property type="entry name" value="ZF_FPG_1"/>
    <property type="match status" value="1"/>
</dbReference>
<comment type="catalytic activity">
    <reaction evidence="13">
        <text>2'-deoxyribonucleotide-(2'-deoxyribose 5'-phosphate)-2'-deoxyribonucleotide-DNA = a 3'-end 2'-deoxyribonucleotide-(2,3-dehydro-2,3-deoxyribose 5'-phosphate)-DNA + a 5'-end 5'-phospho-2'-deoxyribonucleoside-DNA + H(+)</text>
        <dbReference type="Rhea" id="RHEA:66592"/>
        <dbReference type="Rhea" id="RHEA-COMP:13180"/>
        <dbReference type="Rhea" id="RHEA-COMP:16897"/>
        <dbReference type="Rhea" id="RHEA-COMP:17067"/>
        <dbReference type="ChEBI" id="CHEBI:15378"/>
        <dbReference type="ChEBI" id="CHEBI:136412"/>
        <dbReference type="ChEBI" id="CHEBI:157695"/>
        <dbReference type="ChEBI" id="CHEBI:167181"/>
        <dbReference type="EC" id="4.2.99.18"/>
    </reaction>
</comment>
<evidence type="ECO:0000256" key="13">
    <source>
        <dbReference type="ARBA" id="ARBA00044632"/>
    </source>
</evidence>
<proteinExistence type="inferred from homology"/>
<evidence type="ECO:0000313" key="18">
    <source>
        <dbReference type="EMBL" id="NNG34958.1"/>
    </source>
</evidence>
<keyword evidence="3" id="KW-0479">Metal-binding</keyword>
<protein>
    <recommendedName>
        <fullName evidence="2">DNA-(apurinic or apyrimidinic site) lyase</fullName>
        <ecNumber evidence="2">4.2.99.18</ecNumber>
    </recommendedName>
</protein>
<dbReference type="PROSITE" id="PS51066">
    <property type="entry name" value="ZF_FPG_2"/>
    <property type="match status" value="1"/>
</dbReference>
<dbReference type="InterPro" id="IPR012319">
    <property type="entry name" value="FPG_cat"/>
</dbReference>
<dbReference type="GO" id="GO:0006284">
    <property type="term" value="P:base-excision repair"/>
    <property type="evidence" value="ECO:0007669"/>
    <property type="project" value="InterPro"/>
</dbReference>
<feature type="region of interest" description="Disordered" evidence="15">
    <location>
        <begin position="281"/>
        <end position="324"/>
    </location>
</feature>
<evidence type="ECO:0000256" key="1">
    <source>
        <dbReference type="ARBA" id="ARBA00009409"/>
    </source>
</evidence>
<comment type="caution">
    <text evidence="18">The sequence shown here is derived from an EMBL/GenBank/DDBJ whole genome shotgun (WGS) entry which is preliminary data.</text>
</comment>
<evidence type="ECO:0000256" key="15">
    <source>
        <dbReference type="SAM" id="MobiDB-lite"/>
    </source>
</evidence>
<dbReference type="SUPFAM" id="SSF81624">
    <property type="entry name" value="N-terminal domain of MutM-like DNA repair proteins"/>
    <property type="match status" value="1"/>
</dbReference>
<evidence type="ECO:0000256" key="9">
    <source>
        <dbReference type="ARBA" id="ARBA00023204"/>
    </source>
</evidence>
<dbReference type="EC" id="4.2.99.18" evidence="2"/>
<feature type="compositionally biased region" description="Basic and acidic residues" evidence="15">
    <location>
        <begin position="314"/>
        <end position="324"/>
    </location>
</feature>
<keyword evidence="6" id="KW-0378">Hydrolase</keyword>
<dbReference type="GO" id="GO:0140078">
    <property type="term" value="F:class I DNA-(apurinic or apyrimidinic site) endonuclease activity"/>
    <property type="evidence" value="ECO:0007669"/>
    <property type="project" value="UniProtKB-EC"/>
</dbReference>
<dbReference type="GO" id="GO:0003684">
    <property type="term" value="F:damaged DNA binding"/>
    <property type="evidence" value="ECO:0007669"/>
    <property type="project" value="InterPro"/>
</dbReference>
<evidence type="ECO:0000256" key="3">
    <source>
        <dbReference type="ARBA" id="ARBA00022723"/>
    </source>
</evidence>
<evidence type="ECO:0000256" key="14">
    <source>
        <dbReference type="PROSITE-ProRule" id="PRU00391"/>
    </source>
</evidence>
<keyword evidence="4" id="KW-0227">DNA damage</keyword>
<dbReference type="Proteomes" id="UP000562984">
    <property type="component" value="Unassembled WGS sequence"/>
</dbReference>
<keyword evidence="9" id="KW-0234">DNA repair</keyword>
<dbReference type="Gene3D" id="3.20.190.10">
    <property type="entry name" value="MutM-like, N-terminal"/>
    <property type="match status" value="1"/>
</dbReference>
<organism evidence="18 19">
    <name type="scientific">Nakamurella aerolata</name>
    <dbReference type="NCBI Taxonomy" id="1656892"/>
    <lineage>
        <taxon>Bacteria</taxon>
        <taxon>Bacillati</taxon>
        <taxon>Actinomycetota</taxon>
        <taxon>Actinomycetes</taxon>
        <taxon>Nakamurellales</taxon>
        <taxon>Nakamurellaceae</taxon>
        <taxon>Nakamurella</taxon>
    </lineage>
</organism>
<evidence type="ECO:0000259" key="16">
    <source>
        <dbReference type="PROSITE" id="PS51066"/>
    </source>
</evidence>
<keyword evidence="11" id="KW-0511">Multifunctional enzyme</keyword>
<evidence type="ECO:0000313" key="19">
    <source>
        <dbReference type="Proteomes" id="UP000562984"/>
    </source>
</evidence>
<evidence type="ECO:0000256" key="10">
    <source>
        <dbReference type="ARBA" id="ARBA00023239"/>
    </source>
</evidence>
<comment type="similarity">
    <text evidence="1">Belongs to the FPG family.</text>
</comment>
<dbReference type="InterPro" id="IPR010979">
    <property type="entry name" value="Ribosomal_uS13-like_H2TH"/>
</dbReference>
<keyword evidence="5 14" id="KW-0863">Zinc-finger</keyword>
<keyword evidence="10" id="KW-0456">Lyase</keyword>
<dbReference type="InterPro" id="IPR000214">
    <property type="entry name" value="Znf_DNA_glyclase/AP_lyase"/>
</dbReference>
<dbReference type="InterPro" id="IPR015886">
    <property type="entry name" value="H2TH_FPG"/>
</dbReference>
<dbReference type="RefSeq" id="WP_171198614.1">
    <property type="nucleotide sequence ID" value="NZ_JABEND010000002.1"/>
</dbReference>
<keyword evidence="7" id="KW-0862">Zinc</keyword>
<dbReference type="SUPFAM" id="SSF57716">
    <property type="entry name" value="Glucocorticoid receptor-like (DNA-binding domain)"/>
    <property type="match status" value="1"/>
</dbReference>
<reference evidence="18 19" key="1">
    <citation type="submission" date="2020-05" db="EMBL/GenBank/DDBJ databases">
        <title>Nakamurella sp. DB0629 isolated from air conditioner.</title>
        <authorList>
            <person name="Kim D.H."/>
            <person name="Kim D.-U."/>
        </authorList>
    </citation>
    <scope>NUCLEOTIDE SEQUENCE [LARGE SCALE GENOMIC DNA]</scope>
    <source>
        <strain evidence="18 19">DB0629</strain>
    </source>
</reference>
<accession>A0A849A774</accession>
<dbReference type="SMART" id="SM01232">
    <property type="entry name" value="H2TH"/>
    <property type="match status" value="1"/>
</dbReference>
<feature type="domain" description="Formamidopyrimidine-DNA glycosylase catalytic" evidence="17">
    <location>
        <begin position="2"/>
        <end position="107"/>
    </location>
</feature>
<evidence type="ECO:0000256" key="6">
    <source>
        <dbReference type="ARBA" id="ARBA00022801"/>
    </source>
</evidence>
<evidence type="ECO:0000256" key="7">
    <source>
        <dbReference type="ARBA" id="ARBA00022833"/>
    </source>
</evidence>
<dbReference type="GO" id="GO:0008270">
    <property type="term" value="F:zinc ion binding"/>
    <property type="evidence" value="ECO:0007669"/>
    <property type="project" value="UniProtKB-KW"/>
</dbReference>
<dbReference type="EMBL" id="JABEND010000002">
    <property type="protein sequence ID" value="NNG34958.1"/>
    <property type="molecule type" value="Genomic_DNA"/>
</dbReference>
<keyword evidence="8" id="KW-0238">DNA-binding</keyword>
<keyword evidence="19" id="KW-1185">Reference proteome</keyword>
<dbReference type="GO" id="GO:0000703">
    <property type="term" value="F:oxidized pyrimidine nucleobase lesion DNA N-glycosylase activity"/>
    <property type="evidence" value="ECO:0007669"/>
    <property type="project" value="TreeGrafter"/>
</dbReference>
<dbReference type="Pfam" id="PF01149">
    <property type="entry name" value="Fapy_DNA_glyco"/>
    <property type="match status" value="1"/>
</dbReference>
<evidence type="ECO:0000256" key="4">
    <source>
        <dbReference type="ARBA" id="ARBA00022763"/>
    </source>
</evidence>
<evidence type="ECO:0000256" key="11">
    <source>
        <dbReference type="ARBA" id="ARBA00023268"/>
    </source>
</evidence>
<evidence type="ECO:0000259" key="17">
    <source>
        <dbReference type="PROSITE" id="PS51068"/>
    </source>
</evidence>
<dbReference type="CDD" id="cd08971">
    <property type="entry name" value="AcNei2_N"/>
    <property type="match status" value="1"/>
</dbReference>
<keyword evidence="12" id="KW-0326">Glycosidase</keyword>
<dbReference type="PANTHER" id="PTHR42697:SF1">
    <property type="entry name" value="ENDONUCLEASE 8"/>
    <property type="match status" value="1"/>
</dbReference>
<dbReference type="SMART" id="SM00898">
    <property type="entry name" value="Fapy_DNA_glyco"/>
    <property type="match status" value="1"/>
</dbReference>
<dbReference type="InterPro" id="IPR044090">
    <property type="entry name" value="Nei2_N"/>
</dbReference>
<dbReference type="InterPro" id="IPR015887">
    <property type="entry name" value="DNA_glyclase_Znf_dom_DNA_BS"/>
</dbReference>
<dbReference type="PROSITE" id="PS51068">
    <property type="entry name" value="FPG_CAT"/>
    <property type="match status" value="1"/>
</dbReference>
<dbReference type="SUPFAM" id="SSF46946">
    <property type="entry name" value="S13-like H2TH domain"/>
    <property type="match status" value="1"/>
</dbReference>
<dbReference type="Pfam" id="PF06831">
    <property type="entry name" value="H2TH"/>
    <property type="match status" value="1"/>
</dbReference>
<name>A0A849A774_9ACTN</name>
<sequence>MPEGDTVLRTARTLHRALSGKPLTRTEFRWGALGEIDLAGRQVIETVAYGKHLLTRIAGGRGSAGPHRSAAEVPLTLHTHLRMDGSWRLHRTGSRDWPRTDDPQIRAVVAGSDWTCVGILLGMIDLVPTERESELVGALGPDIMAEQWPDTGRSEALRRWSTAADRPLGEVLLDQRVVAGIGTFYMAEALFARRLSPWRPASELDADAAGELLDTARRLLLAGAEQPVPNTTGDTRRKETSYVHARSGRPCRRCGGGVRVAGVGTAPHERPAFYCPNCQPGPAPTDNGRPQAPLGAAPTRPGSLRNVGLGPPRWRAEPGRGYRR</sequence>
<evidence type="ECO:0000256" key="8">
    <source>
        <dbReference type="ARBA" id="ARBA00023125"/>
    </source>
</evidence>
<evidence type="ECO:0000256" key="12">
    <source>
        <dbReference type="ARBA" id="ARBA00023295"/>
    </source>
</evidence>
<evidence type="ECO:0000256" key="2">
    <source>
        <dbReference type="ARBA" id="ARBA00012720"/>
    </source>
</evidence>